<dbReference type="InterPro" id="IPR003594">
    <property type="entry name" value="HATPase_dom"/>
</dbReference>
<sequence length="335" mass="35795">MSDAPSVRHAALVYRDAQNLHDRLAADPPPGDHLVVLACRAENEAAAGAALAGHEVLRADRPDIHTRPAAALAAYRRLRRTAGTAVTIVAEPETGGTLSAWRRATRCETAVDLALAGSDVDIVCAYPATTPHQLLADLVRAHPALLTPLGRRPNPDHADPADMLRRLAPRSPRAAPPHPPALHITDGGTLENLLAIRRDLAARLAGLPALVRTDFVAAVNEIATNGYLHGAPPLEISLWITGDTIECRVTDHGPGVSDPTLGYRPSPASGRRAGAGLWLARQLCDDIDLWRAGDAFTVRAATAVTTRHNRTVGALARAEIARARADLAVRRRRRR</sequence>
<dbReference type="Gene3D" id="3.30.565.10">
    <property type="entry name" value="Histidine kinase-like ATPase, C-terminal domain"/>
    <property type="match status" value="1"/>
</dbReference>
<evidence type="ECO:0000259" key="2">
    <source>
        <dbReference type="Pfam" id="PF13581"/>
    </source>
</evidence>
<gene>
    <name evidence="3" type="ORF">JIG36_27975</name>
</gene>
<keyword evidence="1" id="KW-0418">Kinase</keyword>
<dbReference type="InterPro" id="IPR036890">
    <property type="entry name" value="HATPase_C_sf"/>
</dbReference>
<feature type="domain" description="Histidine kinase/HSP90-like ATPase" evidence="2">
    <location>
        <begin position="191"/>
        <end position="294"/>
    </location>
</feature>
<comment type="caution">
    <text evidence="3">The sequence shown here is derived from an EMBL/GenBank/DDBJ whole genome shotgun (WGS) entry which is preliminary data.</text>
</comment>
<dbReference type="CDD" id="cd16936">
    <property type="entry name" value="HATPase_RsbW-like"/>
    <property type="match status" value="1"/>
</dbReference>
<dbReference type="InterPro" id="IPR050267">
    <property type="entry name" value="Anti-sigma-factor_SerPK"/>
</dbReference>
<dbReference type="GO" id="GO:0005524">
    <property type="term" value="F:ATP binding"/>
    <property type="evidence" value="ECO:0007669"/>
    <property type="project" value="UniProtKB-KW"/>
</dbReference>
<keyword evidence="3" id="KW-0547">Nucleotide-binding</keyword>
<keyword evidence="1" id="KW-0723">Serine/threonine-protein kinase</keyword>
<keyword evidence="1" id="KW-0808">Transferase</keyword>
<dbReference type="SUPFAM" id="SSF55874">
    <property type="entry name" value="ATPase domain of HSP90 chaperone/DNA topoisomerase II/histidine kinase"/>
    <property type="match status" value="1"/>
</dbReference>
<dbReference type="PANTHER" id="PTHR35526:SF3">
    <property type="entry name" value="ANTI-SIGMA-F FACTOR RSBW"/>
    <property type="match status" value="1"/>
</dbReference>
<name>A0ABS2AHS9_9ACTN</name>
<keyword evidence="3" id="KW-0067">ATP-binding</keyword>
<proteinExistence type="predicted"/>
<dbReference type="Proteomes" id="UP000632138">
    <property type="component" value="Unassembled WGS sequence"/>
</dbReference>
<keyword evidence="4" id="KW-1185">Reference proteome</keyword>
<evidence type="ECO:0000256" key="1">
    <source>
        <dbReference type="ARBA" id="ARBA00022527"/>
    </source>
</evidence>
<reference evidence="3 4" key="1">
    <citation type="submission" date="2021-01" db="EMBL/GenBank/DDBJ databases">
        <title>Actinoplanes sp. nov. LDG1-06 isolated from lichen.</title>
        <authorList>
            <person name="Saeng-In P."/>
            <person name="Phongsopitanun W."/>
            <person name="Kanchanasin P."/>
            <person name="Yuki M."/>
            <person name="Kudo T."/>
            <person name="Ohkuma M."/>
            <person name="Tanasupawat S."/>
        </authorList>
    </citation>
    <scope>NUCLEOTIDE SEQUENCE [LARGE SCALE GENOMIC DNA]</scope>
    <source>
        <strain evidence="3 4">LDG1-06</strain>
    </source>
</reference>
<dbReference type="EMBL" id="JAENHP010000010">
    <property type="protein sequence ID" value="MBM2619397.1"/>
    <property type="molecule type" value="Genomic_DNA"/>
</dbReference>
<dbReference type="PANTHER" id="PTHR35526">
    <property type="entry name" value="ANTI-SIGMA-F FACTOR RSBW-RELATED"/>
    <property type="match status" value="1"/>
</dbReference>
<dbReference type="Pfam" id="PF13581">
    <property type="entry name" value="HATPase_c_2"/>
    <property type="match status" value="1"/>
</dbReference>
<evidence type="ECO:0000313" key="4">
    <source>
        <dbReference type="Proteomes" id="UP000632138"/>
    </source>
</evidence>
<dbReference type="RefSeq" id="WP_203379388.1">
    <property type="nucleotide sequence ID" value="NZ_JAENHP010000010.1"/>
</dbReference>
<organism evidence="3 4">
    <name type="scientific">Paractinoplanes ovalisporus</name>
    <dbReference type="NCBI Taxonomy" id="2810368"/>
    <lineage>
        <taxon>Bacteria</taxon>
        <taxon>Bacillati</taxon>
        <taxon>Actinomycetota</taxon>
        <taxon>Actinomycetes</taxon>
        <taxon>Micromonosporales</taxon>
        <taxon>Micromonosporaceae</taxon>
        <taxon>Paractinoplanes</taxon>
    </lineage>
</organism>
<accession>A0ABS2AHS9</accession>
<protein>
    <submittedName>
        <fullName evidence="3">ATP-binding protein</fullName>
    </submittedName>
</protein>
<evidence type="ECO:0000313" key="3">
    <source>
        <dbReference type="EMBL" id="MBM2619397.1"/>
    </source>
</evidence>